<feature type="signal peptide" evidence="1">
    <location>
        <begin position="1"/>
        <end position="20"/>
    </location>
</feature>
<dbReference type="CDD" id="cd01823">
    <property type="entry name" value="SEST_like"/>
    <property type="match status" value="1"/>
</dbReference>
<dbReference type="EMBL" id="ML978126">
    <property type="protein sequence ID" value="KAF2098978.1"/>
    <property type="molecule type" value="Genomic_DNA"/>
</dbReference>
<gene>
    <name evidence="3" type="ORF">NA57DRAFT_56610</name>
</gene>
<dbReference type="InterPro" id="IPR013830">
    <property type="entry name" value="SGNH_hydro"/>
</dbReference>
<keyword evidence="4" id="KW-1185">Reference proteome</keyword>
<protein>
    <submittedName>
        <fullName evidence="3">SGNH hydrolase</fullName>
    </submittedName>
</protein>
<feature type="chain" id="PRO_5040287332" evidence="1">
    <location>
        <begin position="21"/>
        <end position="296"/>
    </location>
</feature>
<comment type="caution">
    <text evidence="3">The sequence shown here is derived from an EMBL/GenBank/DDBJ whole genome shotgun (WGS) entry which is preliminary data.</text>
</comment>
<evidence type="ECO:0000313" key="4">
    <source>
        <dbReference type="Proteomes" id="UP000799772"/>
    </source>
</evidence>
<dbReference type="SUPFAM" id="SSF52266">
    <property type="entry name" value="SGNH hydrolase"/>
    <property type="match status" value="1"/>
</dbReference>
<organism evidence="3 4">
    <name type="scientific">Rhizodiscina lignyota</name>
    <dbReference type="NCBI Taxonomy" id="1504668"/>
    <lineage>
        <taxon>Eukaryota</taxon>
        <taxon>Fungi</taxon>
        <taxon>Dikarya</taxon>
        <taxon>Ascomycota</taxon>
        <taxon>Pezizomycotina</taxon>
        <taxon>Dothideomycetes</taxon>
        <taxon>Pleosporomycetidae</taxon>
        <taxon>Aulographales</taxon>
        <taxon>Rhizodiscinaceae</taxon>
        <taxon>Rhizodiscina</taxon>
    </lineage>
</organism>
<evidence type="ECO:0000313" key="3">
    <source>
        <dbReference type="EMBL" id="KAF2098978.1"/>
    </source>
</evidence>
<dbReference type="Proteomes" id="UP000799772">
    <property type="component" value="Unassembled WGS sequence"/>
</dbReference>
<dbReference type="AlphaFoldDB" id="A0A9P4IGQ8"/>
<dbReference type="GO" id="GO:0016788">
    <property type="term" value="F:hydrolase activity, acting on ester bonds"/>
    <property type="evidence" value="ECO:0007669"/>
    <property type="project" value="InterPro"/>
</dbReference>
<dbReference type="PANTHER" id="PTHR37981">
    <property type="entry name" value="LIPASE 2"/>
    <property type="match status" value="1"/>
</dbReference>
<reference evidence="3" key="1">
    <citation type="journal article" date="2020" name="Stud. Mycol.">
        <title>101 Dothideomycetes genomes: a test case for predicting lifestyles and emergence of pathogens.</title>
        <authorList>
            <person name="Haridas S."/>
            <person name="Albert R."/>
            <person name="Binder M."/>
            <person name="Bloem J."/>
            <person name="Labutti K."/>
            <person name="Salamov A."/>
            <person name="Andreopoulos B."/>
            <person name="Baker S."/>
            <person name="Barry K."/>
            <person name="Bills G."/>
            <person name="Bluhm B."/>
            <person name="Cannon C."/>
            <person name="Castanera R."/>
            <person name="Culley D."/>
            <person name="Daum C."/>
            <person name="Ezra D."/>
            <person name="Gonzalez J."/>
            <person name="Henrissat B."/>
            <person name="Kuo A."/>
            <person name="Liang C."/>
            <person name="Lipzen A."/>
            <person name="Lutzoni F."/>
            <person name="Magnuson J."/>
            <person name="Mondo S."/>
            <person name="Nolan M."/>
            <person name="Ohm R."/>
            <person name="Pangilinan J."/>
            <person name="Park H.-J."/>
            <person name="Ramirez L."/>
            <person name="Alfaro M."/>
            <person name="Sun H."/>
            <person name="Tritt A."/>
            <person name="Yoshinaga Y."/>
            <person name="Zwiers L.-H."/>
            <person name="Turgeon B."/>
            <person name="Goodwin S."/>
            <person name="Spatafora J."/>
            <person name="Crous P."/>
            <person name="Grigoriev I."/>
        </authorList>
    </citation>
    <scope>NUCLEOTIDE SEQUENCE</scope>
    <source>
        <strain evidence="3">CBS 133067</strain>
    </source>
</reference>
<keyword evidence="3" id="KW-0378">Hydrolase</keyword>
<proteinExistence type="predicted"/>
<evidence type="ECO:0000256" key="1">
    <source>
        <dbReference type="SAM" id="SignalP"/>
    </source>
</evidence>
<dbReference type="InterPro" id="IPR037460">
    <property type="entry name" value="SEST-like"/>
</dbReference>
<dbReference type="Pfam" id="PF13472">
    <property type="entry name" value="Lipase_GDSL_2"/>
    <property type="match status" value="1"/>
</dbReference>
<keyword evidence="1" id="KW-0732">Signal</keyword>
<name>A0A9P4IGQ8_9PEZI</name>
<evidence type="ECO:0000259" key="2">
    <source>
        <dbReference type="Pfam" id="PF13472"/>
    </source>
</evidence>
<accession>A0A9P4IGQ8</accession>
<dbReference type="GO" id="GO:0006629">
    <property type="term" value="P:lipid metabolic process"/>
    <property type="evidence" value="ECO:0007669"/>
    <property type="project" value="TreeGrafter"/>
</dbReference>
<dbReference type="OrthoDB" id="21678at2759"/>
<dbReference type="InterPro" id="IPR036514">
    <property type="entry name" value="SGNH_hydro_sf"/>
</dbReference>
<dbReference type="PANTHER" id="PTHR37981:SF1">
    <property type="entry name" value="SGNH HYDROLASE-TYPE ESTERASE DOMAIN-CONTAINING PROTEIN"/>
    <property type="match status" value="1"/>
</dbReference>
<feature type="domain" description="SGNH hydrolase-type esterase" evidence="2">
    <location>
        <begin position="34"/>
        <end position="277"/>
    </location>
</feature>
<sequence length="296" mass="31119">MLTNSILTFILLAAAGEGTAIERRGNAAFTSYTALGDSYASGNGPTPLLKGPGDAACHRTQGSYPYQFNLKYRTRSSTFQFLACTATNTTEITEQVFDRHFGHPDLVTLDAGGNDGNFISNSLANCIAAEAVLNATAYEALCNAWIVQASALEQTLKPNISALIKKAQTHNLLRHQKRKVVVTGYAQPFNISGLPSDCPTTIPIPPLGPGNLADRVNLSVLALNAVIEAAAYENGALYADIDAAFDGHRVCDAGEDFFQTDSSAPNAALAHPTADGYLAVAEAVARALGLVGELAS</sequence>
<dbReference type="Gene3D" id="3.40.50.1110">
    <property type="entry name" value="SGNH hydrolase"/>
    <property type="match status" value="1"/>
</dbReference>